<protein>
    <submittedName>
        <fullName evidence="1">Capsid protein</fullName>
    </submittedName>
</protein>
<proteinExistence type="predicted"/>
<organism evidence="1">
    <name type="scientific">Siphoviridae sp. ctGFb30</name>
    <dbReference type="NCBI Taxonomy" id="2826219"/>
    <lineage>
        <taxon>Viruses</taxon>
        <taxon>Duplodnaviria</taxon>
        <taxon>Heunggongvirae</taxon>
        <taxon>Uroviricota</taxon>
        <taxon>Caudoviricetes</taxon>
    </lineage>
</organism>
<dbReference type="EMBL" id="BK014893">
    <property type="protein sequence ID" value="DAD81043.1"/>
    <property type="molecule type" value="Genomic_DNA"/>
</dbReference>
<sequence>MSIQYGSMYVDEQYKATVLPNLFYKTWLVPGVTYQDVMVDGAGGCYWHKLTSTAASVGTPGRDFTDTAAADTLVQAVFNNNLQASKKIYGVQAAAVAFPIAEEHLALATREVAEAKNQCALACLISEGTASTNTTKTTAANFKAQVLAERKAMVKAKANPTIVLCSPDFFATMLEFAGEKYIPTSNEMLLAAAAGGQVGSFMGFTWIEVNGFASSADLAYYPHGGTKASVTAANLAKVEFIMYDPNAFGVGDNFSIVRMVDSELFAGSKAQVEENAALRVLDAAQVHVKSYASA</sequence>
<name>A0A8S5MGK5_9CAUD</name>
<reference evidence="1" key="1">
    <citation type="journal article" date="2021" name="Proc. Natl. Acad. Sci. U.S.A.">
        <title>A Catalog of Tens of Thousands of Viruses from Human Metagenomes Reveals Hidden Associations with Chronic Diseases.</title>
        <authorList>
            <person name="Tisza M.J."/>
            <person name="Buck C.B."/>
        </authorList>
    </citation>
    <scope>NUCLEOTIDE SEQUENCE</scope>
    <source>
        <strain evidence="1">CtGFb30</strain>
    </source>
</reference>
<accession>A0A8S5MGK5</accession>
<evidence type="ECO:0000313" key="1">
    <source>
        <dbReference type="EMBL" id="DAD81043.1"/>
    </source>
</evidence>